<feature type="domain" description="Peptidase S53" evidence="8">
    <location>
        <begin position="259"/>
        <end position="682"/>
    </location>
</feature>
<keyword evidence="6" id="KW-0106">Calcium</keyword>
<evidence type="ECO:0000256" key="5">
    <source>
        <dbReference type="ARBA" id="ARBA00022825"/>
    </source>
</evidence>
<gene>
    <name evidence="9" type="ORF">HMPREF0519_1633</name>
</gene>
<dbReference type="SMART" id="SM00944">
    <property type="entry name" value="Pro-kuma_activ"/>
    <property type="match status" value="1"/>
</dbReference>
<dbReference type="GO" id="GO:0008240">
    <property type="term" value="F:tripeptidyl-peptidase activity"/>
    <property type="evidence" value="ECO:0007669"/>
    <property type="project" value="TreeGrafter"/>
</dbReference>
<dbReference type="GO" id="GO:0004252">
    <property type="term" value="F:serine-type endopeptidase activity"/>
    <property type="evidence" value="ECO:0007669"/>
    <property type="project" value="InterPro"/>
</dbReference>
<keyword evidence="2" id="KW-0645">Protease</keyword>
<dbReference type="InterPro" id="IPR030400">
    <property type="entry name" value="Sedolisin_dom"/>
</dbReference>
<dbReference type="PROSITE" id="PS51695">
    <property type="entry name" value="SEDOLISIN"/>
    <property type="match status" value="1"/>
</dbReference>
<keyword evidence="7" id="KW-0865">Zymogen</keyword>
<dbReference type="GO" id="GO:0006508">
    <property type="term" value="P:proteolysis"/>
    <property type="evidence" value="ECO:0007669"/>
    <property type="project" value="UniProtKB-KW"/>
</dbReference>
<evidence type="ECO:0000259" key="8">
    <source>
        <dbReference type="PROSITE" id="PS51695"/>
    </source>
</evidence>
<evidence type="ECO:0000256" key="4">
    <source>
        <dbReference type="ARBA" id="ARBA00022801"/>
    </source>
</evidence>
<dbReference type="PANTHER" id="PTHR14218:SF15">
    <property type="entry name" value="TRIPEPTIDYL-PEPTIDASE 1"/>
    <property type="match status" value="1"/>
</dbReference>
<name>C0XK72_LENH9</name>
<keyword evidence="5" id="KW-0720">Serine protease</keyword>
<dbReference type="Pfam" id="PF09286">
    <property type="entry name" value="Pro-kuma_activ"/>
    <property type="match status" value="1"/>
</dbReference>
<dbReference type="InterPro" id="IPR050819">
    <property type="entry name" value="Tripeptidyl-peptidase_I"/>
</dbReference>
<keyword evidence="4" id="KW-0378">Hydrolase</keyword>
<keyword evidence="3" id="KW-0479">Metal-binding</keyword>
<proteinExistence type="predicted"/>
<dbReference type="PANTHER" id="PTHR14218">
    <property type="entry name" value="PROTEASE S8 TRIPEPTIDYL PEPTIDASE I CLN2"/>
    <property type="match status" value="1"/>
</dbReference>
<accession>C0XK72</accession>
<dbReference type="Gene3D" id="3.40.50.200">
    <property type="entry name" value="Peptidase S8/S53 domain"/>
    <property type="match status" value="1"/>
</dbReference>
<dbReference type="CDD" id="cd04056">
    <property type="entry name" value="Peptidases_S53"/>
    <property type="match status" value="1"/>
</dbReference>
<comment type="caution">
    <text evidence="9">The sequence shown here is derived from an EMBL/GenBank/DDBJ whole genome shotgun (WGS) entry which is preliminary data.</text>
</comment>
<evidence type="ECO:0000313" key="9">
    <source>
        <dbReference type="EMBL" id="EEI24256.1"/>
    </source>
</evidence>
<evidence type="ECO:0000256" key="7">
    <source>
        <dbReference type="ARBA" id="ARBA00023145"/>
    </source>
</evidence>
<dbReference type="AlphaFoldDB" id="C0XK72"/>
<reference evidence="9 10" key="1">
    <citation type="submission" date="2009-01" db="EMBL/GenBank/DDBJ databases">
        <authorList>
            <person name="Qin X."/>
            <person name="Bachman B."/>
            <person name="Battles P."/>
            <person name="Bell A."/>
            <person name="Bess C."/>
            <person name="Bickham C."/>
            <person name="Chaboub L."/>
            <person name="Chen D."/>
            <person name="Coyle M."/>
            <person name="Deiros D.R."/>
            <person name="Dinh H."/>
            <person name="Forbes L."/>
            <person name="Fowler G."/>
            <person name="Francisco L."/>
            <person name="Fu Q."/>
            <person name="Gubbala S."/>
            <person name="Hale W."/>
            <person name="Han Y."/>
            <person name="Hemphill L."/>
            <person name="Highlander S.K."/>
            <person name="Hirani K."/>
            <person name="Hogues M."/>
            <person name="Jackson L."/>
            <person name="Jakkamsetti A."/>
            <person name="Javaid M."/>
            <person name="Jiang H."/>
            <person name="Korchina V."/>
            <person name="Kovar C."/>
            <person name="Lara F."/>
            <person name="Lee S."/>
            <person name="Mata R."/>
            <person name="Mathew T."/>
            <person name="Moen C."/>
            <person name="Morales K."/>
            <person name="Munidasa M."/>
            <person name="Nazareth L."/>
            <person name="Ngo R."/>
            <person name="Nguyen L."/>
            <person name="Okwuonu G."/>
            <person name="Ongeri F."/>
            <person name="Patil S."/>
            <person name="Petrosino J."/>
            <person name="Pham C."/>
            <person name="Pham P."/>
            <person name="Pu L.-L."/>
            <person name="Puazo M."/>
            <person name="Raj R."/>
            <person name="Reid J."/>
            <person name="Rouhana J."/>
            <person name="Saada N."/>
            <person name="Shang Y."/>
            <person name="Simmons D."/>
            <person name="Thornton R."/>
            <person name="Warren J."/>
            <person name="Weissenberger G."/>
            <person name="Zhang J."/>
            <person name="Zhang L."/>
            <person name="Zhou C."/>
            <person name="Zhu D."/>
            <person name="Muzny D."/>
            <person name="Worley K."/>
            <person name="Gibbs R."/>
        </authorList>
    </citation>
    <scope>NUCLEOTIDE SEQUENCE [LARGE SCALE GENOMIC DNA]</scope>
    <source>
        <strain evidence="10">ATCC 8290 / DSM 20176 / CCUG 30140 / JCM 1155 / KCTC 3500 / NBRC 15886 / NCIMB 8040 / NRRL B-1843 / 9</strain>
    </source>
</reference>
<dbReference type="InterPro" id="IPR015366">
    <property type="entry name" value="S53_propep"/>
</dbReference>
<organism evidence="9 10">
    <name type="scientific">Lentilactobacillus hilgardii (strain ATCC 8290 / DSM 20176 / CCUG 30140 / JCM 1155 / KCTC 3500 / NBRC 15886 / NCIMB 8040 / NRRL B-1843 / 9)</name>
    <dbReference type="NCBI Taxonomy" id="1423757"/>
    <lineage>
        <taxon>Bacteria</taxon>
        <taxon>Bacillati</taxon>
        <taxon>Bacillota</taxon>
        <taxon>Bacilli</taxon>
        <taxon>Lactobacillales</taxon>
        <taxon>Lactobacillaceae</taxon>
        <taxon>Lentilactobacillus</taxon>
    </lineage>
</organism>
<dbReference type="EMBL" id="ACGP01000149">
    <property type="protein sequence ID" value="EEI24256.1"/>
    <property type="molecule type" value="Genomic_DNA"/>
</dbReference>
<sequence length="686" mass="75304">MRLGNREVDFPTSFYRLNQNHKTHLAYSINETVIIKLDHFRKRVIILRGKQLIIATLSGFLVLGTGFTANAKAKKADNRSTVVNVAFKASNETDLTNYVYDTVDPNSANYHKYLSPSEFAQKFGQSDSYLSSFKSYLNRYHLRTYTYPGNLSLKIRGTKANVNKAFKAKYVKEKGHESKTTYKLPGKLSKQVVAVIGVYAPKPKTKKAVKKTPVKKKSTKKAAYTPSILKSADVPVSDNKPNTNVTGNAFSKKYGALKFADRYQLNNLYDKGMQGQGQRIGIISHADFRIGDIKTYWEQTGVNTDTSRIHRIYTVGGEKAVQKISGRLMTPGQLEASLDVQSASSVAPKANIDVYIAEPSNYATTTPSAHYTAFMSAISDNDDKQISTSFGPSVETNSEWSDHSSTLKQYNHAYNLMLEQAAAQGISVFRASGDYGRSESPTGKENHVVSTSPYQVIVGGTTLPYTKILHNKLIKVTKERAWGDTYSVSPAEIKAGVFPGSGGGFSALNPTPRYQLGVPGVNTFRAIEALKYVGNGRYTINKNPKVITGTGHSRNLPDVSGNADTQTGYATYLSGNQASIKGKSLSIKPSKIWMVGGGTSYTSPQMAAANAVMNGDRSTPIGFWNPQIYKFAQQSDTPFNVLDDANNNNNLYYTGQPGTLYNQATGLGTNNFEKLYQKFNSESPNN</sequence>
<dbReference type="SUPFAM" id="SSF52743">
    <property type="entry name" value="Subtilisin-like"/>
    <property type="match status" value="1"/>
</dbReference>
<dbReference type="SUPFAM" id="SSF54897">
    <property type="entry name" value="Protease propeptides/inhibitors"/>
    <property type="match status" value="1"/>
</dbReference>
<dbReference type="InterPro" id="IPR036852">
    <property type="entry name" value="Peptidase_S8/S53_dom_sf"/>
</dbReference>
<comment type="cofactor">
    <cofactor evidence="1">
        <name>Ca(2+)</name>
        <dbReference type="ChEBI" id="CHEBI:29108"/>
    </cofactor>
</comment>
<evidence type="ECO:0000256" key="1">
    <source>
        <dbReference type="ARBA" id="ARBA00001913"/>
    </source>
</evidence>
<evidence type="ECO:0000256" key="3">
    <source>
        <dbReference type="ARBA" id="ARBA00022723"/>
    </source>
</evidence>
<dbReference type="GO" id="GO:0046872">
    <property type="term" value="F:metal ion binding"/>
    <property type="evidence" value="ECO:0007669"/>
    <property type="project" value="UniProtKB-KW"/>
</dbReference>
<keyword evidence="10" id="KW-1185">Reference proteome</keyword>
<evidence type="ECO:0000313" key="10">
    <source>
        <dbReference type="Proteomes" id="UP000003752"/>
    </source>
</evidence>
<dbReference type="Proteomes" id="UP000003752">
    <property type="component" value="Unassembled WGS sequence"/>
</dbReference>
<dbReference type="CDD" id="cd11377">
    <property type="entry name" value="Pro-peptidase_S53"/>
    <property type="match status" value="1"/>
</dbReference>
<dbReference type="PATRIC" id="fig|1423757.3.peg.284"/>
<evidence type="ECO:0000256" key="2">
    <source>
        <dbReference type="ARBA" id="ARBA00022670"/>
    </source>
</evidence>
<protein>
    <submittedName>
        <fullName evidence="9">Pro-kumamolisin, activation domain protein</fullName>
    </submittedName>
</protein>
<evidence type="ECO:0000256" key="6">
    <source>
        <dbReference type="ARBA" id="ARBA00022837"/>
    </source>
</evidence>
<dbReference type="HOGENOM" id="CLU_012501_1_0_9"/>